<evidence type="ECO:0000256" key="2">
    <source>
        <dbReference type="ARBA" id="ARBA00022692"/>
    </source>
</evidence>
<sequence>MMVVLFTSIGIVIAFGTLAAIVWSIAYPERRLWPPKQYTTLTPILVWVPTFTLFGTMIGVGVIEWGSWAIPAAIRYGLGGTLIALGNLGVWSEVMKFGVDQTGGASGVLRTGGLYRYSRNPQYVSDIMIVLGRVMMSASPSAFVIGLVSVLVLIVAPFAEEPWLRRTYGEQYADYATKVRRFL</sequence>
<evidence type="ECO:0000313" key="6">
    <source>
        <dbReference type="EMBL" id="WZC50798.1"/>
    </source>
</evidence>
<dbReference type="Gene3D" id="1.20.120.1630">
    <property type="match status" value="1"/>
</dbReference>
<evidence type="ECO:0000256" key="4">
    <source>
        <dbReference type="ARBA" id="ARBA00023136"/>
    </source>
</evidence>
<proteinExistence type="predicted"/>
<dbReference type="GO" id="GO:0008168">
    <property type="term" value="F:methyltransferase activity"/>
    <property type="evidence" value="ECO:0007669"/>
    <property type="project" value="UniProtKB-KW"/>
</dbReference>
<protein>
    <submittedName>
        <fullName evidence="6">PEMT/PEM2 methyltransferase family protein</fullName>
    </submittedName>
</protein>
<dbReference type="Pfam" id="PF04191">
    <property type="entry name" value="PEMT"/>
    <property type="match status" value="1"/>
</dbReference>
<keyword evidence="4 5" id="KW-0472">Membrane</keyword>
<evidence type="ECO:0000256" key="5">
    <source>
        <dbReference type="SAM" id="Phobius"/>
    </source>
</evidence>
<reference evidence="7" key="1">
    <citation type="submission" date="2024-04" db="EMBL/GenBank/DDBJ databases">
        <title>Phylogenomic analyses of a clade within the roseobacter group suggest taxonomic reassignments of species of the genera Aestuariivita, Citreicella, Loktanella, Nautella, Pelagibaca, Ruegeria, Thalassobius, Thiobacimonas and Tropicibacter, and the proposal o.</title>
        <authorList>
            <person name="Jeon C.O."/>
        </authorList>
    </citation>
    <scope>NUCLEOTIDE SEQUENCE [LARGE SCALE GENOMIC DNA]</scope>
    <source>
        <strain evidence="7">BS5-3</strain>
    </source>
</reference>
<feature type="transmembrane region" description="Helical" evidence="5">
    <location>
        <begin position="73"/>
        <end position="91"/>
    </location>
</feature>
<keyword evidence="2 5" id="KW-0812">Transmembrane</keyword>
<evidence type="ECO:0000256" key="3">
    <source>
        <dbReference type="ARBA" id="ARBA00022989"/>
    </source>
</evidence>
<keyword evidence="3 5" id="KW-1133">Transmembrane helix</keyword>
<comment type="subcellular location">
    <subcellularLocation>
        <location evidence="1">Endomembrane system</location>
        <topology evidence="1">Multi-pass membrane protein</topology>
    </subcellularLocation>
</comment>
<dbReference type="RefSeq" id="WP_341368898.1">
    <property type="nucleotide sequence ID" value="NZ_CP150951.2"/>
</dbReference>
<keyword evidence="7" id="KW-1185">Reference proteome</keyword>
<dbReference type="EMBL" id="CP150951">
    <property type="protein sequence ID" value="WZC50798.1"/>
    <property type="molecule type" value="Genomic_DNA"/>
</dbReference>
<keyword evidence="6" id="KW-0489">Methyltransferase</keyword>
<keyword evidence="6" id="KW-0808">Transferase</keyword>
<dbReference type="InterPro" id="IPR007318">
    <property type="entry name" value="Phopholipid_MeTrfase"/>
</dbReference>
<feature type="transmembrane region" description="Helical" evidence="5">
    <location>
        <begin position="141"/>
        <end position="159"/>
    </location>
</feature>
<dbReference type="Proteomes" id="UP001440612">
    <property type="component" value="Chromosome"/>
</dbReference>
<evidence type="ECO:0000313" key="7">
    <source>
        <dbReference type="Proteomes" id="UP001440612"/>
    </source>
</evidence>
<dbReference type="GO" id="GO:0032259">
    <property type="term" value="P:methylation"/>
    <property type="evidence" value="ECO:0007669"/>
    <property type="project" value="UniProtKB-KW"/>
</dbReference>
<feature type="transmembrane region" description="Helical" evidence="5">
    <location>
        <begin position="44"/>
        <end position="66"/>
    </location>
</feature>
<evidence type="ECO:0000256" key="1">
    <source>
        <dbReference type="ARBA" id="ARBA00004127"/>
    </source>
</evidence>
<accession>A0ABZ2V8A0</accession>
<organism evidence="6 7">
    <name type="scientific">Yoonia phaeophyticola</name>
    <dbReference type="NCBI Taxonomy" id="3137369"/>
    <lineage>
        <taxon>Bacteria</taxon>
        <taxon>Pseudomonadati</taxon>
        <taxon>Pseudomonadota</taxon>
        <taxon>Alphaproteobacteria</taxon>
        <taxon>Rhodobacterales</taxon>
        <taxon>Paracoccaceae</taxon>
        <taxon>Yoonia</taxon>
    </lineage>
</organism>
<name>A0ABZ2V8A0_9RHOB</name>
<gene>
    <name evidence="6" type="ORF">AABB29_09390</name>
</gene>